<feature type="compositionally biased region" description="Polar residues" evidence="1">
    <location>
        <begin position="1072"/>
        <end position="1086"/>
    </location>
</feature>
<comment type="caution">
    <text evidence="2">The sequence shown here is derived from an EMBL/GenBank/DDBJ whole genome shotgun (WGS) entry which is preliminary data.</text>
</comment>
<feature type="compositionally biased region" description="Basic and acidic residues" evidence="1">
    <location>
        <begin position="10"/>
        <end position="26"/>
    </location>
</feature>
<proteinExistence type="predicted"/>
<feature type="region of interest" description="Disordered" evidence="1">
    <location>
        <begin position="1070"/>
        <end position="1102"/>
    </location>
</feature>
<feature type="compositionally biased region" description="Acidic residues" evidence="1">
    <location>
        <begin position="1281"/>
        <end position="1291"/>
    </location>
</feature>
<feature type="compositionally biased region" description="Pro residues" evidence="1">
    <location>
        <begin position="1263"/>
        <end position="1277"/>
    </location>
</feature>
<feature type="region of interest" description="Disordered" evidence="1">
    <location>
        <begin position="1157"/>
        <end position="1236"/>
    </location>
</feature>
<feature type="region of interest" description="Disordered" evidence="1">
    <location>
        <begin position="1254"/>
        <end position="1293"/>
    </location>
</feature>
<dbReference type="InterPro" id="IPR016024">
    <property type="entry name" value="ARM-type_fold"/>
</dbReference>
<dbReference type="EMBL" id="JARKIE010000138">
    <property type="protein sequence ID" value="KAJ7677482.1"/>
    <property type="molecule type" value="Genomic_DNA"/>
</dbReference>
<name>A0AAD7D3S5_MYCRO</name>
<feature type="compositionally biased region" description="Low complexity" evidence="1">
    <location>
        <begin position="1157"/>
        <end position="1167"/>
    </location>
</feature>
<evidence type="ECO:0000313" key="2">
    <source>
        <dbReference type="EMBL" id="KAJ7677482.1"/>
    </source>
</evidence>
<feature type="region of interest" description="Disordered" evidence="1">
    <location>
        <begin position="1"/>
        <end position="42"/>
    </location>
</feature>
<organism evidence="2 3">
    <name type="scientific">Mycena rosella</name>
    <name type="common">Pink bonnet</name>
    <name type="synonym">Agaricus rosellus</name>
    <dbReference type="NCBI Taxonomy" id="1033263"/>
    <lineage>
        <taxon>Eukaryota</taxon>
        <taxon>Fungi</taxon>
        <taxon>Dikarya</taxon>
        <taxon>Basidiomycota</taxon>
        <taxon>Agaricomycotina</taxon>
        <taxon>Agaricomycetes</taxon>
        <taxon>Agaricomycetidae</taxon>
        <taxon>Agaricales</taxon>
        <taxon>Marasmiineae</taxon>
        <taxon>Mycenaceae</taxon>
        <taxon>Mycena</taxon>
    </lineage>
</organism>
<sequence>MTPPVQKENFSTKKDPRTARTKDSKPPIRQSQSKVASVPLKSILKNASATTPSSYMPPAAKPPADDPLALPAYFLTAAETLLESMGPNADDISFHDLIEAYNTFSNRIRAQIRAIVNAETPQPALVSLAEYSRQIGEAFCRDLKRTREEPPHFRRTPFAGEAITQLDGEQVRIAQDLALLGQQVLRIVSVIFSCPPLYSIFTTNDLRSILSELLVLGSAPSIPNPTSRRTWTLVVWTLSVQNLPSAVLLPVKREIVSVVKRALEGQIGKDQAKSDGLKATTQLLKQHPSLFISPLLEVFPSILRHLTADSCIIRLNAVNALGRFALATTSILPTTNTSISTILSTFINSQTTHRGAVLRLRNLITTALSSDNPSHPADSRFWAVQLLASFVVLLDDLFFSTPRALKLTFQSLHHLAGSKQRLASTLHSQVWQSLIWVFSRIPIQDGADERRDAVFRTVKQDLQGGIGLALVLSLLDAAPNDGSCDTTDSVTKVLVVVEDMLSHGDPLMQVDGISVLAKLLYTPVPSTGSDVPQTLNMLAPQLFDGSMLHAKHESVSTAVRSMGHLHISQLRQLSDLEILRHWAALTDLWVRATNISLASGFAKLRLGSTRGTVAEHKENLLHGWQSLLLMPTDLTQGFEHLTTPDPFAGKIADLICAFIAPTTATADAQVEHLRLVNKMWRITTNVFQPGWLAAAAETVLGAVLKQRYDLADEQIRDMWAELCAQLIALGIPSAVRVVREQSEGEMPAEVQRQLWVLAVKSTDRADGPAPWMDLAYLLSISLRAWKMTESEAELWDRLLRATISSANADSIRPTAVVECVFELVGDGHRLSKSPEELSTLLSHVDLSERATLPEGLIRTVGTVLRELYPHQALAPTSLQFIRRVQDIILSVPPTLALPLLLVLQDSICPWLEDDANVLVGDIRAEIAQCLFSTPLSTIRDLEPSAKTLVVISQFLATVADDEAFERFWRGTYHGRDELCELYPESIKTWLREAGRIFGGSLAEDLSLEEDISRRGSSCAPESQASQASQLRFASLPSSSLDYYADASRYAFDTDTIGLGNTRVLKMEDVQGGSVSTARGHSRASTVRSHSRRRPSPSVQEVPQVWAVPSAALDQLQDYSSHLDETSMLEASLHESSKDVASVPFRSSVTVQRSIVISQPQVSSASTSSKRRRTGVQDPPVRKRRKTSPEPRFGHGRSNAVAGPSRLPGETISEPTSRRDSVNFSEHASSHPKPSRCMGMRKLILDYVAVPTFEESQRQQQLPTPSPSFKAPPAPRPKSPTFDDEVEGEDYASWDVGLSLGEVKDVQQAFGCETQDSSSEDDESPSTDMDVTMDASRNDGARSPSLGAPFRRSNTVPIAPRDHPPPLRRNKTSARLDALKRAYAAVADDASQPAEDLIQATRWVHKIGVALNEQMSRKLNKPR</sequence>
<keyword evidence="3" id="KW-1185">Reference proteome</keyword>
<evidence type="ECO:0000313" key="3">
    <source>
        <dbReference type="Proteomes" id="UP001221757"/>
    </source>
</evidence>
<protein>
    <recommendedName>
        <fullName evidence="4">Telomere-associated protein Rif1 N-terminal domain-containing protein</fullName>
    </recommendedName>
</protein>
<feature type="region of interest" description="Disordered" evidence="1">
    <location>
        <begin position="1306"/>
        <end position="1371"/>
    </location>
</feature>
<dbReference type="Proteomes" id="UP001221757">
    <property type="component" value="Unassembled WGS sequence"/>
</dbReference>
<reference evidence="2" key="1">
    <citation type="submission" date="2023-03" db="EMBL/GenBank/DDBJ databases">
        <title>Massive genome expansion in bonnet fungi (Mycena s.s.) driven by repeated elements and novel gene families across ecological guilds.</title>
        <authorList>
            <consortium name="Lawrence Berkeley National Laboratory"/>
            <person name="Harder C.B."/>
            <person name="Miyauchi S."/>
            <person name="Viragh M."/>
            <person name="Kuo A."/>
            <person name="Thoen E."/>
            <person name="Andreopoulos B."/>
            <person name="Lu D."/>
            <person name="Skrede I."/>
            <person name="Drula E."/>
            <person name="Henrissat B."/>
            <person name="Morin E."/>
            <person name="Kohler A."/>
            <person name="Barry K."/>
            <person name="LaButti K."/>
            <person name="Morin E."/>
            <person name="Salamov A."/>
            <person name="Lipzen A."/>
            <person name="Mereny Z."/>
            <person name="Hegedus B."/>
            <person name="Baldrian P."/>
            <person name="Stursova M."/>
            <person name="Weitz H."/>
            <person name="Taylor A."/>
            <person name="Grigoriev I.V."/>
            <person name="Nagy L.G."/>
            <person name="Martin F."/>
            <person name="Kauserud H."/>
        </authorList>
    </citation>
    <scope>NUCLEOTIDE SEQUENCE</scope>
    <source>
        <strain evidence="2">CBHHK067</strain>
    </source>
</reference>
<gene>
    <name evidence="2" type="ORF">B0H17DRAFT_1182547</name>
</gene>
<evidence type="ECO:0000256" key="1">
    <source>
        <dbReference type="SAM" id="MobiDB-lite"/>
    </source>
</evidence>
<accession>A0AAD7D3S5</accession>
<dbReference type="SUPFAM" id="SSF48371">
    <property type="entry name" value="ARM repeat"/>
    <property type="match status" value="1"/>
</dbReference>
<evidence type="ECO:0008006" key="4">
    <source>
        <dbReference type="Google" id="ProtNLM"/>
    </source>
</evidence>